<evidence type="ECO:0000256" key="4">
    <source>
        <dbReference type="ARBA" id="ARBA00023277"/>
    </source>
</evidence>
<evidence type="ECO:0000256" key="3">
    <source>
        <dbReference type="ARBA" id="ARBA00023235"/>
    </source>
</evidence>
<dbReference type="Proteomes" id="UP001596056">
    <property type="component" value="Unassembled WGS sequence"/>
</dbReference>
<sequence length="382" mass="40845">MAVTEFGRIGDQIVQAVTLSNGGLRARLITYGARLTELHVPGRDGRTADIVLGFDTLDDYLATTTYFGATCGRYANRIRRGRFTLDGTDHQLDLNEGPNHLHGGRDGFDRKTWTLAEATATRATFTATSLDGEMGYPGACDLRTTYELTPDARLLITMEATATAPTPVNIVHHSYFNLAGQGDVLGQHLRLAAPFTTPVDSGLLATGEVRAVAGTPFDFTTPKPIGQHMSGLGATGTGDDPQPAGIKSGPETSEPAPPPPSTGIKSGLESTAGYGNGYDHNWVLGDPTDADGLRACAEALDPASGRRLLLRTDQPGVQLYAGGYLTDSIRGKNDTPLRRFAGFTLETQRFPGSPNHPHFPDSTLRPGDKYLHRMEFSFSADA</sequence>
<keyword evidence="3 5" id="KW-0413">Isomerase</keyword>
<evidence type="ECO:0000256" key="6">
    <source>
        <dbReference type="SAM" id="MobiDB-lite"/>
    </source>
</evidence>
<feature type="region of interest" description="Disordered" evidence="6">
    <location>
        <begin position="220"/>
        <end position="270"/>
    </location>
</feature>
<dbReference type="EC" id="5.1.3.3" evidence="5"/>
<dbReference type="InterPro" id="IPR011013">
    <property type="entry name" value="Gal_mutarotase_sf_dom"/>
</dbReference>
<proteinExistence type="inferred from homology"/>
<accession>A0ABW0SG91</accession>
<organism evidence="7 8">
    <name type="scientific">Rubellimicrobium aerolatum</name>
    <dbReference type="NCBI Taxonomy" id="490979"/>
    <lineage>
        <taxon>Bacteria</taxon>
        <taxon>Pseudomonadati</taxon>
        <taxon>Pseudomonadota</taxon>
        <taxon>Alphaproteobacteria</taxon>
        <taxon>Rhodobacterales</taxon>
        <taxon>Roseobacteraceae</taxon>
        <taxon>Rubellimicrobium</taxon>
    </lineage>
</organism>
<evidence type="ECO:0000313" key="8">
    <source>
        <dbReference type="Proteomes" id="UP001596056"/>
    </source>
</evidence>
<dbReference type="Gene3D" id="2.70.98.10">
    <property type="match status" value="1"/>
</dbReference>
<comment type="pathway">
    <text evidence="1 5">Carbohydrate metabolism; hexose metabolism.</text>
</comment>
<dbReference type="InterPro" id="IPR015443">
    <property type="entry name" value="Aldose_1-epimerase"/>
</dbReference>
<evidence type="ECO:0000313" key="7">
    <source>
        <dbReference type="EMBL" id="MFC5567992.1"/>
    </source>
</evidence>
<protein>
    <recommendedName>
        <fullName evidence="5">Aldose 1-epimerase</fullName>
        <ecNumber evidence="5">5.1.3.3</ecNumber>
    </recommendedName>
</protein>
<dbReference type="InterPro" id="IPR014718">
    <property type="entry name" value="GH-type_carb-bd"/>
</dbReference>
<evidence type="ECO:0000256" key="5">
    <source>
        <dbReference type="PIRNR" id="PIRNR005096"/>
    </source>
</evidence>
<dbReference type="PANTHER" id="PTHR10091">
    <property type="entry name" value="ALDOSE-1-EPIMERASE"/>
    <property type="match status" value="1"/>
</dbReference>
<dbReference type="PANTHER" id="PTHR10091:SF0">
    <property type="entry name" value="GALACTOSE MUTAROTASE"/>
    <property type="match status" value="1"/>
</dbReference>
<comment type="similarity">
    <text evidence="2 5">Belongs to the aldose epimerase family.</text>
</comment>
<name>A0ABW0SG91_9RHOB</name>
<dbReference type="CDD" id="cd09019">
    <property type="entry name" value="galactose_mutarotase_like"/>
    <property type="match status" value="1"/>
</dbReference>
<gene>
    <name evidence="7" type="ORF">ACFPOC_16395</name>
</gene>
<keyword evidence="8" id="KW-1185">Reference proteome</keyword>
<dbReference type="EMBL" id="JBHSNA010000023">
    <property type="protein sequence ID" value="MFC5567992.1"/>
    <property type="molecule type" value="Genomic_DNA"/>
</dbReference>
<evidence type="ECO:0000256" key="1">
    <source>
        <dbReference type="ARBA" id="ARBA00005028"/>
    </source>
</evidence>
<evidence type="ECO:0000256" key="2">
    <source>
        <dbReference type="ARBA" id="ARBA00006206"/>
    </source>
</evidence>
<dbReference type="SUPFAM" id="SSF74650">
    <property type="entry name" value="Galactose mutarotase-like"/>
    <property type="match status" value="1"/>
</dbReference>
<dbReference type="Pfam" id="PF01263">
    <property type="entry name" value="Aldose_epim"/>
    <property type="match status" value="1"/>
</dbReference>
<dbReference type="InterPro" id="IPR008183">
    <property type="entry name" value="Aldose_1/G6P_1-epimerase"/>
</dbReference>
<comment type="caution">
    <text evidence="7">The sequence shown here is derived from an EMBL/GenBank/DDBJ whole genome shotgun (WGS) entry which is preliminary data.</text>
</comment>
<dbReference type="PIRSF" id="PIRSF005096">
    <property type="entry name" value="GALM"/>
    <property type="match status" value="1"/>
</dbReference>
<reference evidence="8" key="1">
    <citation type="journal article" date="2019" name="Int. J. Syst. Evol. Microbiol.">
        <title>The Global Catalogue of Microorganisms (GCM) 10K type strain sequencing project: providing services to taxonomists for standard genome sequencing and annotation.</title>
        <authorList>
            <consortium name="The Broad Institute Genomics Platform"/>
            <consortium name="The Broad Institute Genome Sequencing Center for Infectious Disease"/>
            <person name="Wu L."/>
            <person name="Ma J."/>
        </authorList>
    </citation>
    <scope>NUCLEOTIDE SEQUENCE [LARGE SCALE GENOMIC DNA]</scope>
    <source>
        <strain evidence="8">KACC 11588</strain>
    </source>
</reference>
<dbReference type="RefSeq" id="WP_209842876.1">
    <property type="nucleotide sequence ID" value="NZ_JAGGJP010000020.1"/>
</dbReference>
<dbReference type="GO" id="GO:0016853">
    <property type="term" value="F:isomerase activity"/>
    <property type="evidence" value="ECO:0007669"/>
    <property type="project" value="UniProtKB-KW"/>
</dbReference>
<keyword evidence="4 5" id="KW-0119">Carbohydrate metabolism</keyword>
<dbReference type="InterPro" id="IPR047215">
    <property type="entry name" value="Galactose_mutarotase-like"/>
</dbReference>
<comment type="catalytic activity">
    <reaction evidence="5">
        <text>alpha-D-glucose = beta-D-glucose</text>
        <dbReference type="Rhea" id="RHEA:10264"/>
        <dbReference type="ChEBI" id="CHEBI:15903"/>
        <dbReference type="ChEBI" id="CHEBI:17925"/>
        <dbReference type="EC" id="5.1.3.3"/>
    </reaction>
</comment>